<evidence type="ECO:0000256" key="1">
    <source>
        <dbReference type="ARBA" id="ARBA00004123"/>
    </source>
</evidence>
<organism evidence="13 14">
    <name type="scientific">Gavia stellata</name>
    <name type="common">Red-throated diver</name>
    <name type="synonym">Colymbus stellatus</name>
    <dbReference type="NCBI Taxonomy" id="37040"/>
    <lineage>
        <taxon>Eukaryota</taxon>
        <taxon>Metazoa</taxon>
        <taxon>Chordata</taxon>
        <taxon>Craniata</taxon>
        <taxon>Vertebrata</taxon>
        <taxon>Euteleostomi</taxon>
        <taxon>Archelosauria</taxon>
        <taxon>Archosauria</taxon>
        <taxon>Dinosauria</taxon>
        <taxon>Saurischia</taxon>
        <taxon>Theropoda</taxon>
        <taxon>Coelurosauria</taxon>
        <taxon>Aves</taxon>
        <taxon>Neognathae</taxon>
        <taxon>Neoaves</taxon>
        <taxon>Aequornithes</taxon>
        <taxon>Gaviiformes</taxon>
        <taxon>Gaviidae</taxon>
        <taxon>Gavia</taxon>
    </lineage>
</organism>
<dbReference type="GO" id="GO:0006355">
    <property type="term" value="P:regulation of DNA-templated transcription"/>
    <property type="evidence" value="ECO:0007669"/>
    <property type="project" value="InterPro"/>
</dbReference>
<gene>
    <name evidence="13" type="ORF">N328_02655</name>
</gene>
<dbReference type="InterPro" id="IPR055129">
    <property type="entry name" value="YEATS_dom"/>
</dbReference>
<dbReference type="Pfam" id="PF03366">
    <property type="entry name" value="YEATS"/>
    <property type="match status" value="1"/>
</dbReference>
<evidence type="ECO:0000256" key="2">
    <source>
        <dbReference type="ARBA" id="ARBA00022499"/>
    </source>
</evidence>
<dbReference type="Gene3D" id="2.60.40.1970">
    <property type="entry name" value="YEATS domain"/>
    <property type="match status" value="1"/>
</dbReference>
<proteinExistence type="predicted"/>
<reference evidence="13 14" key="1">
    <citation type="submission" date="2014-04" db="EMBL/GenBank/DDBJ databases">
        <title>Genome evolution of avian class.</title>
        <authorList>
            <person name="Zhang G."/>
            <person name="Li C."/>
        </authorList>
    </citation>
    <scope>NUCLEOTIDE SEQUENCE [LARGE SCALE GENOMIC DNA]</scope>
    <source>
        <strain evidence="13">BGI_N328</strain>
    </source>
</reference>
<dbReference type="Proteomes" id="UP000054313">
    <property type="component" value="Unassembled WGS sequence"/>
</dbReference>
<feature type="region of interest" description="Disordered" evidence="11">
    <location>
        <begin position="466"/>
        <end position="490"/>
    </location>
</feature>
<feature type="region of interest" description="Disordered" evidence="11">
    <location>
        <begin position="958"/>
        <end position="980"/>
    </location>
</feature>
<evidence type="ECO:0000256" key="3">
    <source>
        <dbReference type="ARBA" id="ARBA00022553"/>
    </source>
</evidence>
<dbReference type="GO" id="GO:0005634">
    <property type="term" value="C:nucleus"/>
    <property type="evidence" value="ECO:0007669"/>
    <property type="project" value="UniProtKB-SubCell"/>
</dbReference>
<keyword evidence="4" id="KW-0832">Ubl conjugation</keyword>
<dbReference type="InterPro" id="IPR055127">
    <property type="entry name" value="YEATS2_3HBD"/>
</dbReference>
<feature type="compositionally biased region" description="Polar residues" evidence="11">
    <location>
        <begin position="119"/>
        <end position="147"/>
    </location>
</feature>
<feature type="compositionally biased region" description="Basic and acidic residues" evidence="11">
    <location>
        <begin position="149"/>
        <end position="164"/>
    </location>
</feature>
<dbReference type="CDD" id="cd16907">
    <property type="entry name" value="YEATS_YEATS2_like"/>
    <property type="match status" value="1"/>
</dbReference>
<evidence type="ECO:0000256" key="10">
    <source>
        <dbReference type="PROSITE-ProRule" id="PRU00376"/>
    </source>
</evidence>
<evidence type="ECO:0000256" key="8">
    <source>
        <dbReference type="ARBA" id="ARBA00065122"/>
    </source>
</evidence>
<evidence type="ECO:0000256" key="5">
    <source>
        <dbReference type="ARBA" id="ARBA00023054"/>
    </source>
</evidence>
<dbReference type="InterPro" id="IPR038704">
    <property type="entry name" value="YEAST_sf"/>
</dbReference>
<evidence type="ECO:0000313" key="14">
    <source>
        <dbReference type="Proteomes" id="UP000054313"/>
    </source>
</evidence>
<evidence type="ECO:0000259" key="12">
    <source>
        <dbReference type="PROSITE" id="PS51037"/>
    </source>
</evidence>
<evidence type="ECO:0000256" key="7">
    <source>
        <dbReference type="ARBA" id="ARBA00060245"/>
    </source>
</evidence>
<keyword evidence="14" id="KW-1185">Reference proteome</keyword>
<protein>
    <recommendedName>
        <fullName evidence="9">YEATS domain-containing protein 2</fullName>
    </recommendedName>
</protein>
<keyword evidence="5" id="KW-0175">Coiled coil</keyword>
<dbReference type="EMBL" id="KK638983">
    <property type="protein sequence ID" value="KFV60034.1"/>
    <property type="molecule type" value="Genomic_DNA"/>
</dbReference>
<dbReference type="GO" id="GO:0051726">
    <property type="term" value="P:regulation of cell cycle"/>
    <property type="evidence" value="ECO:0007669"/>
    <property type="project" value="UniProtKB-ARBA"/>
</dbReference>
<keyword evidence="3" id="KW-0597">Phosphoprotein</keyword>
<keyword evidence="6 10" id="KW-0539">Nucleus</keyword>
<comment type="function">
    <text evidence="7">Chromatin reader component of the ATAC complex, a complex with histone acetyltransferase activity on histones H3 and H4. YEATS2 specifically recognizes and binds histone H3 crotonylated at 'Lys-27' (H3K27cr). Crotonylation marks active promoters and enhancers and confers resistance to transcriptional repressors.</text>
</comment>
<evidence type="ECO:0000256" key="6">
    <source>
        <dbReference type="ARBA" id="ARBA00023242"/>
    </source>
</evidence>
<feature type="compositionally biased region" description="Polar residues" evidence="11">
    <location>
        <begin position="165"/>
        <end position="199"/>
    </location>
</feature>
<feature type="domain" description="YEATS" evidence="12">
    <location>
        <begin position="200"/>
        <end position="345"/>
    </location>
</feature>
<evidence type="ECO:0000256" key="9">
    <source>
        <dbReference type="ARBA" id="ARBA00068329"/>
    </source>
</evidence>
<dbReference type="InterPro" id="IPR005033">
    <property type="entry name" value="YEATS"/>
</dbReference>
<evidence type="ECO:0000313" key="13">
    <source>
        <dbReference type="EMBL" id="KFV60034.1"/>
    </source>
</evidence>
<dbReference type="PANTHER" id="PTHR23195">
    <property type="entry name" value="YEATS DOMAIN"/>
    <property type="match status" value="1"/>
</dbReference>
<comment type="subcellular location">
    <subcellularLocation>
        <location evidence="1 10">Nucleus</location>
    </subcellularLocation>
</comment>
<accession>A0A093G089</accession>
<name>A0A093G089_GAVST</name>
<feature type="region of interest" description="Disordered" evidence="11">
    <location>
        <begin position="115"/>
        <end position="200"/>
    </location>
</feature>
<comment type="subunit">
    <text evidence="8">Component of the ADA2A-containing complex (ATAC), composed of KAT14, KAT2A, TADA2L, TADA3L, ZZ3, MBIP, WDR5, YEATS2, SGF29 and DR1.</text>
</comment>
<dbReference type="GO" id="GO:0070461">
    <property type="term" value="C:SAGA-type complex"/>
    <property type="evidence" value="ECO:0007669"/>
    <property type="project" value="UniProtKB-ARBA"/>
</dbReference>
<dbReference type="FunFam" id="2.60.40.1970:FF:000001">
    <property type="entry name" value="YEATS domain containing 2"/>
    <property type="match status" value="1"/>
</dbReference>
<feature type="region of interest" description="Disordered" evidence="11">
    <location>
        <begin position="368"/>
        <end position="390"/>
    </location>
</feature>
<dbReference type="Pfam" id="PF22951">
    <property type="entry name" value="3HBD"/>
    <property type="match status" value="1"/>
</dbReference>
<evidence type="ECO:0000256" key="4">
    <source>
        <dbReference type="ARBA" id="ARBA00022843"/>
    </source>
</evidence>
<dbReference type="PROSITE" id="PS51037">
    <property type="entry name" value="YEATS"/>
    <property type="match status" value="1"/>
</dbReference>
<sequence length="1380" mass="147676">MSGIKRVIAEKDPDYEEITVTHPNKRHKAAEQSARDVAVQKIETIIKEQFAVEMKSKEHEIEVIDQRLIEARRMMDKLRACIVANYYASAGLLKAGEGTRSCDATILNHPSIKKFLESPSRSSSPANQGSDTPSANHSESDSLSQHNDFLLDKDNGNLDTDERLTNSMDQRQSRNTGRDSSGVSSSQKPGQRNAGLSNDETSRLYVKKTIVVGNVSKYIPPDKREENDQSTHKWMVYVRGSRREPSINHFVKKVWFFLHPSYKPNDLVEVREPPFHLTRRGWGEFPVRVQIHFKDSQNKRIDIIHNLKLDRTYTGLQTLGAETVVDVELHLHSLGEEYLFSQSSESDLSDVPTSLPLPLSIPAPVKASSPIKQLRDSSPDASVDKGFPGNAETERHATFYSLPSSIERTPTKLATQKVAFGSHGNSAFQPIAASCKIVPQGQSPSPAESPGKSFQPITMSCKIVSGSPISTPSPSPLPRTPTSTPVHMKQGSASSVINNPYIIVDKPGQMVGAAATSTGSPTGKLTSVCQASHGTGSPVSKTHGSSFVTSVVKQEDSLFATMPPLCPIGSHSKVQSPKSVTGGLGAFTKVIIKQEPGELPQQPQLPVTTTQTSVQQYVTVKGSHMLALSPQKPVVSTGEGTVQSKVRGTWASLVVGVPVGSALQSTVKQAVAISGGQILVAKSSSSVAKAVGPKQVVTQGVAKAIVSGGGGTIVAQPVQTITKAQVSSTGAQKSTSQGSVMATLQLPATNLANLANLPPGTKLYLTTNSKNPSGKGKLLLIPQGAILRATNNAMSGYQRVKPFLLFTGLQSGSSTNSGGGGTQSTSSNLSQHLTYTSYILKQTPQGTFLVGQPSPQSSGKQLTPASVVQGNVGVGASSTQGQALKVITGQKTALFTQAAPSGQTSLMKISDGSIKSVPASSQLSKPGTTVLRVSGGVITTAAAPAMALPTNGVAQQIDNAASSSSSSGAPTAKTSGQQHQICISQSQSTSSVVNKTTSTVVSVASLMTTPTPVTGKAAVSGLLKIHSNQSSPQQAVLTVPSQLKQLGVNTASGGVQTILMPMNKAVTAVTAASTVVPSPSTASITKGNKEFLSKISSRIKMEPDSTGQNCSSVGTQEGQAAVKTEESSELGNYVINIEYLENIQQLLTAIVKKVPLIAEKNEDASSFCASSVEQYYSWNIGKRRAAEWQRAMTVRKILQEIIEKHPRFHNITPLKTKHVVHWCRCHGYTPPDPETLRNDEDSIEDVLTQIDSEPECPSSYSSGEELCRKLEELQQFLKREPEHEEEVDILNFSEPLKINIKKEQEEKQEEMKFYLASLPASEFVRDTAEKIGISFQPAEVQKNVYASVIEDMILKATEQLMSDILRQALAVAYQTAPHNR</sequence>
<feature type="non-terminal residue" evidence="13">
    <location>
        <position position="1380"/>
    </location>
</feature>
<evidence type="ECO:0000256" key="11">
    <source>
        <dbReference type="SAM" id="MobiDB-lite"/>
    </source>
</evidence>
<keyword evidence="2" id="KW-1017">Isopeptide bond</keyword>